<dbReference type="SUPFAM" id="SSF53098">
    <property type="entry name" value="Ribonuclease H-like"/>
    <property type="match status" value="1"/>
</dbReference>
<keyword evidence="4" id="KW-0378">Hydrolase</keyword>
<dbReference type="GO" id="GO:0010629">
    <property type="term" value="P:negative regulation of gene expression"/>
    <property type="evidence" value="ECO:0007669"/>
    <property type="project" value="UniProtKB-ARBA"/>
</dbReference>
<dbReference type="InterPro" id="IPR036397">
    <property type="entry name" value="RNaseH_sf"/>
</dbReference>
<accession>A0A9W9AFM5</accession>
<dbReference type="SMART" id="SM00479">
    <property type="entry name" value="EXOIII"/>
    <property type="match status" value="1"/>
</dbReference>
<reference evidence="9" key="1">
    <citation type="submission" date="2022-08" db="EMBL/GenBank/DDBJ databases">
        <authorList>
            <consortium name="DOE Joint Genome Institute"/>
            <person name="Min B."/>
            <person name="Riley R."/>
            <person name="Sierra-Patev S."/>
            <person name="Naranjo-Ortiz M."/>
            <person name="Looney B."/>
            <person name="Konkel Z."/>
            <person name="Slot J.C."/>
            <person name="Sakamoto Y."/>
            <person name="Steenwyk J.L."/>
            <person name="Rokas A."/>
            <person name="Carro J."/>
            <person name="Camarero S."/>
            <person name="Ferreira P."/>
            <person name="Molpeceres G."/>
            <person name="Ruiz-Duenas F.J."/>
            <person name="Serrano A."/>
            <person name="Henrissat B."/>
            <person name="Drula E."/>
            <person name="Hughes K.W."/>
            <person name="Mata J.L."/>
            <person name="Ishikawa N.K."/>
            <person name="Vargas-Isla R."/>
            <person name="Ushijima S."/>
            <person name="Smith C.A."/>
            <person name="Ahrendt S."/>
            <person name="Andreopoulos W."/>
            <person name="He G."/>
            <person name="Labutti K."/>
            <person name="Lipzen A."/>
            <person name="Ng V."/>
            <person name="Sandor L."/>
            <person name="Barry K."/>
            <person name="Martinez A.T."/>
            <person name="Xiao Y."/>
            <person name="Gibbons J.G."/>
            <person name="Terashima K."/>
            <person name="Hibbett D.S."/>
            <person name="Grigoriev I.V."/>
        </authorList>
    </citation>
    <scope>NUCLEOTIDE SEQUENCE</scope>
    <source>
        <strain evidence="9">Sp2 HRB7682 ss15</strain>
    </source>
</reference>
<dbReference type="AlphaFoldDB" id="A0A9W9AFM5"/>
<dbReference type="FunFam" id="3.30.420.10:FF:000031">
    <property type="entry name" value="RNA exonuclease 1"/>
    <property type="match status" value="1"/>
</dbReference>
<evidence type="ECO:0000256" key="7">
    <source>
        <dbReference type="SAM" id="MobiDB-lite"/>
    </source>
</evidence>
<evidence type="ECO:0000313" key="10">
    <source>
        <dbReference type="Proteomes" id="UP001150238"/>
    </source>
</evidence>
<keyword evidence="3" id="KW-0540">Nuclease</keyword>
<evidence type="ECO:0000313" key="9">
    <source>
        <dbReference type="EMBL" id="KAJ4481644.1"/>
    </source>
</evidence>
<feature type="region of interest" description="Disordered" evidence="7">
    <location>
        <begin position="49"/>
        <end position="103"/>
    </location>
</feature>
<evidence type="ECO:0000256" key="1">
    <source>
        <dbReference type="ARBA" id="ARBA00004123"/>
    </source>
</evidence>
<dbReference type="Gene3D" id="3.30.420.10">
    <property type="entry name" value="Ribonuclease H-like superfamily/Ribonuclease H"/>
    <property type="match status" value="1"/>
</dbReference>
<name>A0A9W9AFM5_9AGAR</name>
<dbReference type="GO" id="GO:0003676">
    <property type="term" value="F:nucleic acid binding"/>
    <property type="evidence" value="ECO:0007669"/>
    <property type="project" value="InterPro"/>
</dbReference>
<feature type="compositionally biased region" description="Polar residues" evidence="7">
    <location>
        <begin position="50"/>
        <end position="64"/>
    </location>
</feature>
<keyword evidence="5" id="KW-0269">Exonuclease</keyword>
<keyword evidence="6" id="KW-0539">Nucleus</keyword>
<feature type="domain" description="Exonuclease" evidence="8">
    <location>
        <begin position="357"/>
        <end position="521"/>
    </location>
</feature>
<evidence type="ECO:0000256" key="5">
    <source>
        <dbReference type="ARBA" id="ARBA00022839"/>
    </source>
</evidence>
<comment type="similarity">
    <text evidence="2">Belongs to the REXO1/REXO3 family.</text>
</comment>
<evidence type="ECO:0000256" key="4">
    <source>
        <dbReference type="ARBA" id="ARBA00022801"/>
    </source>
</evidence>
<organism evidence="9 10">
    <name type="scientific">Lentinula lateritia</name>
    <dbReference type="NCBI Taxonomy" id="40482"/>
    <lineage>
        <taxon>Eukaryota</taxon>
        <taxon>Fungi</taxon>
        <taxon>Dikarya</taxon>
        <taxon>Basidiomycota</taxon>
        <taxon>Agaricomycotina</taxon>
        <taxon>Agaricomycetes</taxon>
        <taxon>Agaricomycetidae</taxon>
        <taxon>Agaricales</taxon>
        <taxon>Marasmiineae</taxon>
        <taxon>Omphalotaceae</taxon>
        <taxon>Lentinula</taxon>
    </lineage>
</organism>
<feature type="compositionally biased region" description="Polar residues" evidence="7">
    <location>
        <begin position="73"/>
        <end position="89"/>
    </location>
</feature>
<reference evidence="9" key="2">
    <citation type="journal article" date="2023" name="Proc. Natl. Acad. Sci. U.S.A.">
        <title>A global phylogenomic analysis of the shiitake genus Lentinula.</title>
        <authorList>
            <person name="Sierra-Patev S."/>
            <person name="Min B."/>
            <person name="Naranjo-Ortiz M."/>
            <person name="Looney B."/>
            <person name="Konkel Z."/>
            <person name="Slot J.C."/>
            <person name="Sakamoto Y."/>
            <person name="Steenwyk J.L."/>
            <person name="Rokas A."/>
            <person name="Carro J."/>
            <person name="Camarero S."/>
            <person name="Ferreira P."/>
            <person name="Molpeceres G."/>
            <person name="Ruiz-Duenas F.J."/>
            <person name="Serrano A."/>
            <person name="Henrissat B."/>
            <person name="Drula E."/>
            <person name="Hughes K.W."/>
            <person name="Mata J.L."/>
            <person name="Ishikawa N.K."/>
            <person name="Vargas-Isla R."/>
            <person name="Ushijima S."/>
            <person name="Smith C.A."/>
            <person name="Donoghue J."/>
            <person name="Ahrendt S."/>
            <person name="Andreopoulos W."/>
            <person name="He G."/>
            <person name="LaButti K."/>
            <person name="Lipzen A."/>
            <person name="Ng V."/>
            <person name="Riley R."/>
            <person name="Sandor L."/>
            <person name="Barry K."/>
            <person name="Martinez A.T."/>
            <person name="Xiao Y."/>
            <person name="Gibbons J.G."/>
            <person name="Terashima K."/>
            <person name="Grigoriev I.V."/>
            <person name="Hibbett D."/>
        </authorList>
    </citation>
    <scope>NUCLEOTIDE SEQUENCE</scope>
    <source>
        <strain evidence="9">Sp2 HRB7682 ss15</strain>
    </source>
</reference>
<comment type="subcellular location">
    <subcellularLocation>
        <location evidence="1">Nucleus</location>
    </subcellularLocation>
</comment>
<evidence type="ECO:0000256" key="2">
    <source>
        <dbReference type="ARBA" id="ARBA00006357"/>
    </source>
</evidence>
<dbReference type="EMBL" id="JANVFS010000014">
    <property type="protein sequence ID" value="KAJ4481644.1"/>
    <property type="molecule type" value="Genomic_DNA"/>
</dbReference>
<evidence type="ECO:0000259" key="8">
    <source>
        <dbReference type="SMART" id="SM00479"/>
    </source>
</evidence>
<dbReference type="PANTHER" id="PTHR12801:SF115">
    <property type="entry name" value="FI18136P1-RELATED"/>
    <property type="match status" value="1"/>
</dbReference>
<comment type="caution">
    <text evidence="9">The sequence shown here is derived from an EMBL/GenBank/DDBJ whole genome shotgun (WGS) entry which is preliminary data.</text>
</comment>
<feature type="region of interest" description="Disordered" evidence="7">
    <location>
        <begin position="524"/>
        <end position="566"/>
    </location>
</feature>
<dbReference type="CDD" id="cd06145">
    <property type="entry name" value="REX1_like"/>
    <property type="match status" value="1"/>
</dbReference>
<feature type="compositionally biased region" description="Low complexity" evidence="7">
    <location>
        <begin position="526"/>
        <end position="543"/>
    </location>
</feature>
<dbReference type="Proteomes" id="UP001150238">
    <property type="component" value="Unassembled WGS sequence"/>
</dbReference>
<dbReference type="InterPro" id="IPR047021">
    <property type="entry name" value="REXO1/3/4-like"/>
</dbReference>
<dbReference type="GO" id="GO:0004527">
    <property type="term" value="F:exonuclease activity"/>
    <property type="evidence" value="ECO:0007669"/>
    <property type="project" value="UniProtKB-KW"/>
</dbReference>
<dbReference type="Pfam" id="PF00929">
    <property type="entry name" value="RNase_T"/>
    <property type="match status" value="1"/>
</dbReference>
<dbReference type="PANTHER" id="PTHR12801">
    <property type="entry name" value="RNA EXONUCLEASE REXO1 / RECO3 FAMILY MEMBER-RELATED"/>
    <property type="match status" value="1"/>
</dbReference>
<dbReference type="GO" id="GO:0005634">
    <property type="term" value="C:nucleus"/>
    <property type="evidence" value="ECO:0007669"/>
    <property type="project" value="UniProtKB-SubCell"/>
</dbReference>
<proteinExistence type="inferred from homology"/>
<protein>
    <submittedName>
        <fullName evidence="9">Rexo1 protein</fullName>
    </submittedName>
</protein>
<gene>
    <name evidence="9" type="ORF">C8J55DRAFT_542276</name>
</gene>
<evidence type="ECO:0000256" key="3">
    <source>
        <dbReference type="ARBA" id="ARBA00022722"/>
    </source>
</evidence>
<sequence length="566" mass="62118">MFSTLGLFANLQCPQRDSCTRPNCLFSHNASSDLPPPITLRIPVDEPKVASTSSLPSPVSQAEQVKTVPAKRTVNSSPLRATGSPTLTPNEPPRKLQKLNPPQKRVVQTSTPAGIPILQVTPATSAVAIPVRQAMLKTLYDHFMVLYDKILISYPNLASEHALKQEQEVYAASNKFTYRNAVIQSVAAIKRRVPPTSISDSSVGTEADLTARAEAKKSITELRVTSALLEPHVVPLDILQSWGYVVEIPPMPGGLQPSMEGKPVKCERCGELFVVRRLEEKDPGRQECLHHWGRHYNQVSNGEKTRVYNCCSKDVSDKGCVHGPHVFYESDPDTLHLRHAFSELATSVSTSSSELLDVVALDCEMIYTTGGMRVARVSVVDGSAKPVFDELVRMDDGVGILDFNTRFSGITPEMHAERAILPLSSIRKSLDSLIGKDTILIGHALENDLKTLRLIHHRCVDTVFLYPHPRGAPYRRALRDLAREHLNSTIQEGGGSSGHSSLEDAIATLDLVRLYLINDRKLSKGASSSSSTSVSATTSTSTVRPNLNKTRQKVTSVSAFMKRRHT</sequence>
<dbReference type="InterPro" id="IPR013520">
    <property type="entry name" value="Ribonucl_H"/>
</dbReference>
<dbReference type="InterPro" id="IPR034922">
    <property type="entry name" value="REX1-like_exo"/>
</dbReference>
<dbReference type="InterPro" id="IPR012337">
    <property type="entry name" value="RNaseH-like_sf"/>
</dbReference>
<feature type="compositionally biased region" description="Polar residues" evidence="7">
    <location>
        <begin position="544"/>
        <end position="558"/>
    </location>
</feature>
<evidence type="ECO:0000256" key="6">
    <source>
        <dbReference type="ARBA" id="ARBA00023242"/>
    </source>
</evidence>